<proteinExistence type="predicted"/>
<protein>
    <submittedName>
        <fullName evidence="3">Uncharacterized protein</fullName>
    </submittedName>
</protein>
<dbReference type="SMART" id="SM00175">
    <property type="entry name" value="RAB"/>
    <property type="match status" value="1"/>
</dbReference>
<dbReference type="KEGG" id="eiv:EIN_163930"/>
<keyword evidence="1" id="KW-0547">Nucleotide-binding</keyword>
<dbReference type="InterPro" id="IPR001806">
    <property type="entry name" value="Small_GTPase"/>
</dbReference>
<sequence>MENIKVIFFGRCSGKTSIIHRYVNGEFIREHIATIEDTYNTIVDLETRQVDLHIIDTTSEESLQDLKYSHFRDSDVFVFVYSVHDVASFNYVKKDIKYCMNKVESEGRKLGRLPTFIVVANKIDCNNRTVSLNEGVEIIEDINGKYPTGYYEVSALNNIKVDFLFESIAKGSAKKRSCIKEVQLVSKHNMKIELPPIIEIEEAHKLSFSKRLSQKVKCISPRGRGN</sequence>
<organism evidence="3 4">
    <name type="scientific">Entamoeba invadens IP1</name>
    <dbReference type="NCBI Taxonomy" id="370355"/>
    <lineage>
        <taxon>Eukaryota</taxon>
        <taxon>Amoebozoa</taxon>
        <taxon>Evosea</taxon>
        <taxon>Archamoebae</taxon>
        <taxon>Mastigamoebida</taxon>
        <taxon>Entamoebidae</taxon>
        <taxon>Entamoeba</taxon>
    </lineage>
</organism>
<dbReference type="AlphaFoldDB" id="A0A0A1U459"/>
<reference evidence="3 4" key="1">
    <citation type="submission" date="2012-10" db="EMBL/GenBank/DDBJ databases">
        <authorList>
            <person name="Zafar N."/>
            <person name="Inman J."/>
            <person name="Hall N."/>
            <person name="Lorenzi H."/>
            <person name="Caler E."/>
        </authorList>
    </citation>
    <scope>NUCLEOTIDE SEQUENCE [LARGE SCALE GENOMIC DNA]</scope>
    <source>
        <strain evidence="3 4">IP1</strain>
    </source>
</reference>
<dbReference type="GO" id="GO:0016020">
    <property type="term" value="C:membrane"/>
    <property type="evidence" value="ECO:0007669"/>
    <property type="project" value="InterPro"/>
</dbReference>
<evidence type="ECO:0000313" key="3">
    <source>
        <dbReference type="EMBL" id="ELP89023.1"/>
    </source>
</evidence>
<dbReference type="PANTHER" id="PTHR24070">
    <property type="entry name" value="RAS, DI-RAS, AND RHEB FAMILY MEMBERS OF SMALL GTPASE SUPERFAMILY"/>
    <property type="match status" value="1"/>
</dbReference>
<gene>
    <name evidence="3" type="ORF">EIN_163930</name>
</gene>
<accession>A0A0A1U459</accession>
<dbReference type="PRINTS" id="PR00449">
    <property type="entry name" value="RASTRNSFRMNG"/>
</dbReference>
<dbReference type="PROSITE" id="PS51419">
    <property type="entry name" value="RAB"/>
    <property type="match status" value="1"/>
</dbReference>
<dbReference type="Gene3D" id="3.40.50.300">
    <property type="entry name" value="P-loop containing nucleotide triphosphate hydrolases"/>
    <property type="match status" value="1"/>
</dbReference>
<dbReference type="InterPro" id="IPR020849">
    <property type="entry name" value="Small_GTPase_Ras-type"/>
</dbReference>
<evidence type="ECO:0000313" key="4">
    <source>
        <dbReference type="Proteomes" id="UP000014680"/>
    </source>
</evidence>
<dbReference type="VEuPathDB" id="AmoebaDB:EIN_163930"/>
<dbReference type="OrthoDB" id="6151784at2759"/>
<evidence type="ECO:0000256" key="2">
    <source>
        <dbReference type="ARBA" id="ARBA00023134"/>
    </source>
</evidence>
<dbReference type="Proteomes" id="UP000014680">
    <property type="component" value="Unassembled WGS sequence"/>
</dbReference>
<dbReference type="GeneID" id="14888018"/>
<dbReference type="RefSeq" id="XP_004255794.1">
    <property type="nucleotide sequence ID" value="XM_004255746.1"/>
</dbReference>
<name>A0A0A1U459_ENTIV</name>
<dbReference type="PROSITE" id="PS51421">
    <property type="entry name" value="RAS"/>
    <property type="match status" value="1"/>
</dbReference>
<dbReference type="GO" id="GO:0005525">
    <property type="term" value="F:GTP binding"/>
    <property type="evidence" value="ECO:0007669"/>
    <property type="project" value="UniProtKB-KW"/>
</dbReference>
<dbReference type="SUPFAM" id="SSF52540">
    <property type="entry name" value="P-loop containing nucleoside triphosphate hydrolases"/>
    <property type="match status" value="1"/>
</dbReference>
<dbReference type="OMA" id="KRSCIKE"/>
<keyword evidence="4" id="KW-1185">Reference proteome</keyword>
<dbReference type="EMBL" id="KB206683">
    <property type="protein sequence ID" value="ELP89023.1"/>
    <property type="molecule type" value="Genomic_DNA"/>
</dbReference>
<dbReference type="SMART" id="SM00173">
    <property type="entry name" value="RAS"/>
    <property type="match status" value="1"/>
</dbReference>
<dbReference type="GO" id="GO:0003924">
    <property type="term" value="F:GTPase activity"/>
    <property type="evidence" value="ECO:0007669"/>
    <property type="project" value="InterPro"/>
</dbReference>
<dbReference type="SMART" id="SM00174">
    <property type="entry name" value="RHO"/>
    <property type="match status" value="1"/>
</dbReference>
<keyword evidence="2" id="KW-0342">GTP-binding</keyword>
<dbReference type="InterPro" id="IPR027417">
    <property type="entry name" value="P-loop_NTPase"/>
</dbReference>
<evidence type="ECO:0000256" key="1">
    <source>
        <dbReference type="ARBA" id="ARBA00022741"/>
    </source>
</evidence>
<dbReference type="GO" id="GO:0007165">
    <property type="term" value="P:signal transduction"/>
    <property type="evidence" value="ECO:0007669"/>
    <property type="project" value="InterPro"/>
</dbReference>
<dbReference type="Pfam" id="PF00071">
    <property type="entry name" value="Ras"/>
    <property type="match status" value="1"/>
</dbReference>